<protein>
    <submittedName>
        <fullName evidence="5">Glycosyltransferase involved in cell wall biosynthesis</fullName>
    </submittedName>
</protein>
<evidence type="ECO:0000313" key="6">
    <source>
        <dbReference type="Proteomes" id="UP000222106"/>
    </source>
</evidence>
<dbReference type="EMBL" id="PDJI01000004">
    <property type="protein sequence ID" value="PFG38337.1"/>
    <property type="molecule type" value="Genomic_DNA"/>
</dbReference>
<evidence type="ECO:0000313" key="5">
    <source>
        <dbReference type="EMBL" id="PFG38337.1"/>
    </source>
</evidence>
<evidence type="ECO:0000256" key="2">
    <source>
        <dbReference type="ARBA" id="ARBA00022679"/>
    </source>
</evidence>
<reference evidence="5 6" key="1">
    <citation type="submission" date="2017-10" db="EMBL/GenBank/DDBJ databases">
        <title>Sequencing the genomes of 1000 actinobacteria strains.</title>
        <authorList>
            <person name="Klenk H.-P."/>
        </authorList>
    </citation>
    <scope>NUCLEOTIDE SEQUENCE [LARGE SCALE GENOMIC DNA]</scope>
    <source>
        <strain evidence="5 6">DSM 21838</strain>
    </source>
</reference>
<dbReference type="InterPro" id="IPR001296">
    <property type="entry name" value="Glyco_trans_1"/>
</dbReference>
<feature type="domain" description="Glycosyltransferase subfamily 4-like N-terminal" evidence="4">
    <location>
        <begin position="12"/>
        <end position="181"/>
    </location>
</feature>
<dbReference type="Pfam" id="PF13579">
    <property type="entry name" value="Glyco_trans_4_4"/>
    <property type="match status" value="1"/>
</dbReference>
<dbReference type="Proteomes" id="UP000222106">
    <property type="component" value="Unassembled WGS sequence"/>
</dbReference>
<dbReference type="PANTHER" id="PTHR12526:SF510">
    <property type="entry name" value="D-INOSITOL 3-PHOSPHATE GLYCOSYLTRANSFERASE"/>
    <property type="match status" value="1"/>
</dbReference>
<dbReference type="Pfam" id="PF00534">
    <property type="entry name" value="Glycos_transf_1"/>
    <property type="match status" value="1"/>
</dbReference>
<evidence type="ECO:0000256" key="1">
    <source>
        <dbReference type="ARBA" id="ARBA00022676"/>
    </source>
</evidence>
<evidence type="ECO:0000259" key="4">
    <source>
        <dbReference type="Pfam" id="PF13579"/>
    </source>
</evidence>
<feature type="domain" description="Glycosyl transferase family 1" evidence="3">
    <location>
        <begin position="196"/>
        <end position="366"/>
    </location>
</feature>
<keyword evidence="6" id="KW-1185">Reference proteome</keyword>
<proteinExistence type="predicted"/>
<dbReference type="OrthoDB" id="3268555at2"/>
<dbReference type="AlphaFoldDB" id="A0A2A9EH01"/>
<name>A0A2A9EH01_9MICO</name>
<organism evidence="5 6">
    <name type="scientific">Georgenia soli</name>
    <dbReference type="NCBI Taxonomy" id="638953"/>
    <lineage>
        <taxon>Bacteria</taxon>
        <taxon>Bacillati</taxon>
        <taxon>Actinomycetota</taxon>
        <taxon>Actinomycetes</taxon>
        <taxon>Micrococcales</taxon>
        <taxon>Bogoriellaceae</taxon>
        <taxon>Georgenia</taxon>
    </lineage>
</organism>
<accession>A0A2A9EH01</accession>
<dbReference type="GO" id="GO:0016757">
    <property type="term" value="F:glycosyltransferase activity"/>
    <property type="evidence" value="ECO:0007669"/>
    <property type="project" value="UniProtKB-KW"/>
</dbReference>
<dbReference type="Gene3D" id="3.40.50.2000">
    <property type="entry name" value="Glycogen Phosphorylase B"/>
    <property type="match status" value="2"/>
</dbReference>
<dbReference type="InterPro" id="IPR028098">
    <property type="entry name" value="Glyco_trans_4-like_N"/>
</dbReference>
<keyword evidence="2 5" id="KW-0808">Transferase</keyword>
<evidence type="ECO:0000259" key="3">
    <source>
        <dbReference type="Pfam" id="PF00534"/>
    </source>
</evidence>
<keyword evidence="1" id="KW-0328">Glycosyltransferase</keyword>
<gene>
    <name evidence="5" type="ORF">ATJ97_0811</name>
</gene>
<dbReference type="CDD" id="cd03801">
    <property type="entry name" value="GT4_PimA-like"/>
    <property type="match status" value="1"/>
</dbReference>
<dbReference type="RefSeq" id="WP_098482627.1">
    <property type="nucleotide sequence ID" value="NZ_PDJI01000004.1"/>
</dbReference>
<comment type="caution">
    <text evidence="5">The sequence shown here is derived from an EMBL/GenBank/DDBJ whole genome shotgun (WGS) entry which is preliminary data.</text>
</comment>
<dbReference type="PANTHER" id="PTHR12526">
    <property type="entry name" value="GLYCOSYLTRANSFERASE"/>
    <property type="match status" value="1"/>
</dbReference>
<dbReference type="SUPFAM" id="SSF53756">
    <property type="entry name" value="UDP-Glycosyltransferase/glycogen phosphorylase"/>
    <property type="match status" value="1"/>
</dbReference>
<sequence length="387" mass="40220">MRVLQVTGSSAGGVGRHAREISALLAAGERALGELPSPDDSPDTVVLAGPAEVVEPLADEPFRGADRVRTAVVDIADRPRPHDLAAVLRLRRLAAGADVVHAHGLRAGALTVAALATLPRRPRLVVTLHNLPVGGPRVRAVAAVLERIVARGADVVLGVSGDLVERMRRRGAREVDRALVPAPVRRPTGAEPAAVRASLGLADGEHLALTVARLAPQKGLGLLLDAAALVAGPAEEARPGRHAASATGWRWVVVGDGPLRAELSTRIRAEDLPVLLAGRRDDVPDLLAAADVVVSTATWEGQPIAVQEALRAGAAIVATDVGGTREVTGDAAVLVPGGDAHAVADAVRTVLADPARREELRTRARARAEELPSPHDVVAQLRRIYAA</sequence>